<organism evidence="1 2">
    <name type="scientific">Trifolium medium</name>
    <dbReference type="NCBI Taxonomy" id="97028"/>
    <lineage>
        <taxon>Eukaryota</taxon>
        <taxon>Viridiplantae</taxon>
        <taxon>Streptophyta</taxon>
        <taxon>Embryophyta</taxon>
        <taxon>Tracheophyta</taxon>
        <taxon>Spermatophyta</taxon>
        <taxon>Magnoliopsida</taxon>
        <taxon>eudicotyledons</taxon>
        <taxon>Gunneridae</taxon>
        <taxon>Pentapetalae</taxon>
        <taxon>rosids</taxon>
        <taxon>fabids</taxon>
        <taxon>Fabales</taxon>
        <taxon>Fabaceae</taxon>
        <taxon>Papilionoideae</taxon>
        <taxon>50 kb inversion clade</taxon>
        <taxon>NPAAA clade</taxon>
        <taxon>Hologalegina</taxon>
        <taxon>IRL clade</taxon>
        <taxon>Trifolieae</taxon>
        <taxon>Trifolium</taxon>
    </lineage>
</organism>
<sequence>CNSSGCMIEVVGVMQGCCVNAPMIIVAD</sequence>
<feature type="non-terminal residue" evidence="1">
    <location>
        <position position="1"/>
    </location>
</feature>
<evidence type="ECO:0000313" key="1">
    <source>
        <dbReference type="EMBL" id="MCI35404.1"/>
    </source>
</evidence>
<dbReference type="EMBL" id="LXQA010223041">
    <property type="protein sequence ID" value="MCI35404.1"/>
    <property type="molecule type" value="Genomic_DNA"/>
</dbReference>
<name>A0A392RH83_9FABA</name>
<accession>A0A392RH83</accession>
<dbReference type="AlphaFoldDB" id="A0A392RH83"/>
<reference evidence="1 2" key="1">
    <citation type="journal article" date="2018" name="Front. Plant Sci.">
        <title>Red Clover (Trifolium pratense) and Zigzag Clover (T. medium) - A Picture of Genomic Similarities and Differences.</title>
        <authorList>
            <person name="Dluhosova J."/>
            <person name="Istvanek J."/>
            <person name="Nedelnik J."/>
            <person name="Repkova J."/>
        </authorList>
    </citation>
    <scope>NUCLEOTIDE SEQUENCE [LARGE SCALE GENOMIC DNA]</scope>
    <source>
        <strain evidence="2">cv. 10/8</strain>
        <tissue evidence="1">Leaf</tissue>
    </source>
</reference>
<comment type="caution">
    <text evidence="1">The sequence shown here is derived from an EMBL/GenBank/DDBJ whole genome shotgun (WGS) entry which is preliminary data.</text>
</comment>
<evidence type="ECO:0000313" key="2">
    <source>
        <dbReference type="Proteomes" id="UP000265520"/>
    </source>
</evidence>
<dbReference type="Proteomes" id="UP000265520">
    <property type="component" value="Unassembled WGS sequence"/>
</dbReference>
<keyword evidence="2" id="KW-1185">Reference proteome</keyword>
<proteinExistence type="predicted"/>
<protein>
    <submittedName>
        <fullName evidence="1">Uncharacterized protein</fullName>
    </submittedName>
</protein>